<accession>A0A9W6ZJK5</accession>
<dbReference type="SMART" id="SM00360">
    <property type="entry name" value="RRM"/>
    <property type="match status" value="1"/>
</dbReference>
<keyword evidence="4" id="KW-0732">Signal</keyword>
<dbReference type="Proteomes" id="UP001165122">
    <property type="component" value="Unassembled WGS sequence"/>
</dbReference>
<dbReference type="AlphaFoldDB" id="A0A9W6ZJK5"/>
<dbReference type="GO" id="GO:0005634">
    <property type="term" value="C:nucleus"/>
    <property type="evidence" value="ECO:0007669"/>
    <property type="project" value="TreeGrafter"/>
</dbReference>
<dbReference type="InterPro" id="IPR035979">
    <property type="entry name" value="RBD_domain_sf"/>
</dbReference>
<evidence type="ECO:0000256" key="3">
    <source>
        <dbReference type="SAM" id="MobiDB-lite"/>
    </source>
</evidence>
<comment type="caution">
    <text evidence="6">The sequence shown here is derived from an EMBL/GenBank/DDBJ whole genome shotgun (WGS) entry which is preliminary data.</text>
</comment>
<dbReference type="InterPro" id="IPR000504">
    <property type="entry name" value="RRM_dom"/>
</dbReference>
<dbReference type="GO" id="GO:0003729">
    <property type="term" value="F:mRNA binding"/>
    <property type="evidence" value="ECO:0007669"/>
    <property type="project" value="TreeGrafter"/>
</dbReference>
<feature type="domain" description="RRM" evidence="5">
    <location>
        <begin position="112"/>
        <end position="199"/>
    </location>
</feature>
<dbReference type="InterPro" id="IPR012677">
    <property type="entry name" value="Nucleotide-bd_a/b_plait_sf"/>
</dbReference>
<evidence type="ECO:0000313" key="6">
    <source>
        <dbReference type="EMBL" id="GMH51714.1"/>
    </source>
</evidence>
<keyword evidence="7" id="KW-1185">Reference proteome</keyword>
<dbReference type="OrthoDB" id="1099063at2759"/>
<feature type="compositionally biased region" description="Basic and acidic residues" evidence="3">
    <location>
        <begin position="98"/>
        <end position="111"/>
    </location>
</feature>
<dbReference type="PROSITE" id="PS50102">
    <property type="entry name" value="RRM"/>
    <property type="match status" value="1"/>
</dbReference>
<dbReference type="PANTHER" id="PTHR23003">
    <property type="entry name" value="RNA RECOGNITION MOTIF RRM DOMAIN CONTAINING PROTEIN"/>
    <property type="match status" value="1"/>
</dbReference>
<sequence>MHLLLLTFLISLNTLQTSNSFAPSPTSVFTRSISPPKLKRLYNSGDDWSLVGSDDRYGKGNEWGAAGSDGTASVGGDDEWTKSQRIRSTDRQYSPGRGGERRGGMKKSKDNTRVFVQNLPPSYKWGDLKDLFKANLPSELRTTVAFASVSMTSDGESKGCGIVQMETLEGVEEVIRLGKDGQFSVVEGGEKYDIYVRMDIKERNIRSTEKPDPNRAVGKSVTGGKKGYYSCANLDLETRDMAVVEEVSELVESRAAARGRRNFDASDRMRKVLLDDYSVRVDDRTMLWWFDESGGRVPDMVADGKSDGAWKSKDWSCTYEGGYEGVDGAEIEKLLKSRDQLRVNRDYAEADEVLDKVYGMGGEEGKVVVDDKKKLWKIVSVGLEEWEGKGEGKGEEGEREGGEMDAKEKCLALVYKFAPDKVDEVAALLVKFKGKEDVVFERLKERYMK</sequence>
<dbReference type="Gene3D" id="3.30.70.330">
    <property type="match status" value="1"/>
</dbReference>
<dbReference type="Pfam" id="PF00076">
    <property type="entry name" value="RRM_1"/>
    <property type="match status" value="1"/>
</dbReference>
<evidence type="ECO:0000256" key="4">
    <source>
        <dbReference type="SAM" id="SignalP"/>
    </source>
</evidence>
<name>A0A9W6ZJK5_9STRA</name>
<gene>
    <name evidence="6" type="ORF">TrLO_g977</name>
</gene>
<evidence type="ECO:0000256" key="1">
    <source>
        <dbReference type="ARBA" id="ARBA00022884"/>
    </source>
</evidence>
<evidence type="ECO:0000313" key="7">
    <source>
        <dbReference type="Proteomes" id="UP001165122"/>
    </source>
</evidence>
<protein>
    <recommendedName>
        <fullName evidence="5">RRM domain-containing protein</fullName>
    </recommendedName>
</protein>
<feature type="chain" id="PRO_5040782542" description="RRM domain-containing protein" evidence="4">
    <location>
        <begin position="21"/>
        <end position="449"/>
    </location>
</feature>
<feature type="region of interest" description="Disordered" evidence="3">
    <location>
        <begin position="61"/>
        <end position="111"/>
    </location>
</feature>
<dbReference type="SUPFAM" id="SSF54928">
    <property type="entry name" value="RNA-binding domain, RBD"/>
    <property type="match status" value="1"/>
</dbReference>
<evidence type="ECO:0000256" key="2">
    <source>
        <dbReference type="PROSITE-ProRule" id="PRU00176"/>
    </source>
</evidence>
<dbReference type="InterPro" id="IPR050374">
    <property type="entry name" value="RRT5_SRSF_SR"/>
</dbReference>
<proteinExistence type="predicted"/>
<dbReference type="GO" id="GO:0005737">
    <property type="term" value="C:cytoplasm"/>
    <property type="evidence" value="ECO:0007669"/>
    <property type="project" value="TreeGrafter"/>
</dbReference>
<reference evidence="7" key="1">
    <citation type="journal article" date="2023" name="Commun. Biol.">
        <title>Genome analysis of Parmales, the sister group of diatoms, reveals the evolutionary specialization of diatoms from phago-mixotrophs to photoautotrophs.</title>
        <authorList>
            <person name="Ban H."/>
            <person name="Sato S."/>
            <person name="Yoshikawa S."/>
            <person name="Yamada K."/>
            <person name="Nakamura Y."/>
            <person name="Ichinomiya M."/>
            <person name="Sato N."/>
            <person name="Blanc-Mathieu R."/>
            <person name="Endo H."/>
            <person name="Kuwata A."/>
            <person name="Ogata H."/>
        </authorList>
    </citation>
    <scope>NUCLEOTIDE SEQUENCE [LARGE SCALE GENOMIC DNA]</scope>
    <source>
        <strain evidence="7">NIES 3700</strain>
    </source>
</reference>
<organism evidence="6 7">
    <name type="scientific">Triparma laevis f. longispina</name>
    <dbReference type="NCBI Taxonomy" id="1714387"/>
    <lineage>
        <taxon>Eukaryota</taxon>
        <taxon>Sar</taxon>
        <taxon>Stramenopiles</taxon>
        <taxon>Ochrophyta</taxon>
        <taxon>Bolidophyceae</taxon>
        <taxon>Parmales</taxon>
        <taxon>Triparmaceae</taxon>
        <taxon>Triparma</taxon>
    </lineage>
</organism>
<keyword evidence="1 2" id="KW-0694">RNA-binding</keyword>
<dbReference type="Gene3D" id="1.20.120.1910">
    <property type="entry name" value="Cysteine-tRNA ligase, C-terminal anti-codon recognition domain"/>
    <property type="match status" value="1"/>
</dbReference>
<dbReference type="PANTHER" id="PTHR23003:SF3">
    <property type="entry name" value="FI21236P1-RELATED"/>
    <property type="match status" value="1"/>
</dbReference>
<evidence type="ECO:0000259" key="5">
    <source>
        <dbReference type="PROSITE" id="PS50102"/>
    </source>
</evidence>
<feature type="compositionally biased region" description="Basic and acidic residues" evidence="3">
    <location>
        <begin position="79"/>
        <end position="90"/>
    </location>
</feature>
<feature type="signal peptide" evidence="4">
    <location>
        <begin position="1"/>
        <end position="20"/>
    </location>
</feature>
<dbReference type="GO" id="GO:1990904">
    <property type="term" value="C:ribonucleoprotein complex"/>
    <property type="evidence" value="ECO:0007669"/>
    <property type="project" value="TreeGrafter"/>
</dbReference>
<dbReference type="EMBL" id="BRXW01000409">
    <property type="protein sequence ID" value="GMH51714.1"/>
    <property type="molecule type" value="Genomic_DNA"/>
</dbReference>